<evidence type="ECO:0000313" key="2">
    <source>
        <dbReference type="EMBL" id="AEW03931.1"/>
    </source>
</evidence>
<dbReference type="PATRIC" id="fig|679936.5.peg.365"/>
<dbReference type="Pfam" id="PF10108">
    <property type="entry name" value="DNA_pol_B_exo2"/>
    <property type="match status" value="1"/>
</dbReference>
<evidence type="ECO:0000313" key="3">
    <source>
        <dbReference type="Proteomes" id="UP000005439"/>
    </source>
</evidence>
<keyword evidence="3" id="KW-1185">Reference proteome</keyword>
<dbReference type="GO" id="GO:0003676">
    <property type="term" value="F:nucleic acid binding"/>
    <property type="evidence" value="ECO:0007669"/>
    <property type="project" value="InterPro"/>
</dbReference>
<dbReference type="InterPro" id="IPR019288">
    <property type="entry name" value="3'-5'_exonuclease_PolB-like"/>
</dbReference>
<dbReference type="HOGENOM" id="CLU_069554_0_0_9"/>
<name>G8TY24_SULAD</name>
<dbReference type="InterPro" id="IPR012337">
    <property type="entry name" value="RNaseH-like_sf"/>
</dbReference>
<keyword evidence="2" id="KW-0378">Hydrolase</keyword>
<dbReference type="CDD" id="cd05782">
    <property type="entry name" value="DNA_polB_like1_exo"/>
    <property type="match status" value="1"/>
</dbReference>
<accession>G8TY24</accession>
<organism evidence="2 3">
    <name type="scientific">Sulfobacillus acidophilus (strain ATCC 700253 / DSM 10332 / NAL)</name>
    <dbReference type="NCBI Taxonomy" id="679936"/>
    <lineage>
        <taxon>Bacteria</taxon>
        <taxon>Bacillati</taxon>
        <taxon>Bacillota</taxon>
        <taxon>Clostridia</taxon>
        <taxon>Eubacteriales</taxon>
        <taxon>Clostridiales Family XVII. Incertae Sedis</taxon>
        <taxon>Sulfobacillus</taxon>
    </lineage>
</organism>
<reference evidence="3" key="1">
    <citation type="submission" date="2011-12" db="EMBL/GenBank/DDBJ databases">
        <title>The complete genome of chromosome of Sulfobacillus acidophilus DSM 10332.</title>
        <authorList>
            <person name="Lucas S."/>
            <person name="Han J."/>
            <person name="Lapidus A."/>
            <person name="Bruce D."/>
            <person name="Goodwin L."/>
            <person name="Pitluck S."/>
            <person name="Peters L."/>
            <person name="Kyrpides N."/>
            <person name="Mavromatis K."/>
            <person name="Ivanova N."/>
            <person name="Mikhailova N."/>
            <person name="Chertkov O."/>
            <person name="Saunders E."/>
            <person name="Detter J.C."/>
            <person name="Tapia R."/>
            <person name="Han C."/>
            <person name="Land M."/>
            <person name="Hauser L."/>
            <person name="Markowitz V."/>
            <person name="Cheng J.-F."/>
            <person name="Hugenholtz P."/>
            <person name="Woyke T."/>
            <person name="Wu D."/>
            <person name="Pukall R."/>
            <person name="Gehrich-Schroeter G."/>
            <person name="Schneider S."/>
            <person name="Klenk H.-P."/>
            <person name="Eisen J.A."/>
        </authorList>
    </citation>
    <scope>NUCLEOTIDE SEQUENCE [LARGE SCALE GENOMIC DNA]</scope>
    <source>
        <strain evidence="3">ATCC 700253 / DSM 10332 / NAL</strain>
    </source>
</reference>
<dbReference type="AlphaFoldDB" id="G8TY24"/>
<evidence type="ECO:0000259" key="1">
    <source>
        <dbReference type="Pfam" id="PF10108"/>
    </source>
</evidence>
<dbReference type="KEGG" id="sap:Sulac_0362"/>
<dbReference type="EMBL" id="CP003179">
    <property type="protein sequence ID" value="AEW03931.1"/>
    <property type="molecule type" value="Genomic_DNA"/>
</dbReference>
<dbReference type="GO" id="GO:0004527">
    <property type="term" value="F:exonuclease activity"/>
    <property type="evidence" value="ECO:0007669"/>
    <property type="project" value="UniProtKB-KW"/>
</dbReference>
<protein>
    <submittedName>
        <fullName evidence="2">3'-5' exonuclease, PolB</fullName>
    </submittedName>
</protein>
<dbReference type="Gene3D" id="3.30.420.10">
    <property type="entry name" value="Ribonuclease H-like superfamily/Ribonuclease H"/>
    <property type="match status" value="1"/>
</dbReference>
<reference evidence="2 3" key="2">
    <citation type="journal article" date="2012" name="Stand. Genomic Sci.">
        <title>Complete genome sequence of the moderately thermophilic mineral-sulfide-oxidizing firmicute Sulfobacillus acidophilus type strain (NAL(T)).</title>
        <authorList>
            <person name="Anderson I."/>
            <person name="Chertkov O."/>
            <person name="Chen A."/>
            <person name="Saunders E."/>
            <person name="Lapidus A."/>
            <person name="Nolan M."/>
            <person name="Lucas S."/>
            <person name="Hammon N."/>
            <person name="Deshpande S."/>
            <person name="Cheng J.F."/>
            <person name="Han C."/>
            <person name="Tapia R."/>
            <person name="Goodwin L.A."/>
            <person name="Pitluck S."/>
            <person name="Liolios K."/>
            <person name="Pagani I."/>
            <person name="Ivanova N."/>
            <person name="Mikhailova N."/>
            <person name="Pati A."/>
            <person name="Palaniappan K."/>
            <person name="Land M."/>
            <person name="Pan C."/>
            <person name="Rohde M."/>
            <person name="Pukall R."/>
            <person name="Goker M."/>
            <person name="Detter J.C."/>
            <person name="Woyke T."/>
            <person name="Bristow J."/>
            <person name="Eisen J.A."/>
            <person name="Markowitz V."/>
            <person name="Hugenholtz P."/>
            <person name="Kyrpides N.C."/>
            <person name="Klenk H.P."/>
            <person name="Mavromatis K."/>
        </authorList>
    </citation>
    <scope>NUCLEOTIDE SEQUENCE [LARGE SCALE GENOMIC DNA]</scope>
    <source>
        <strain evidence="3">ATCC 700253 / DSM 10332 / NAL</strain>
    </source>
</reference>
<gene>
    <name evidence="2" type="ordered locus">Sulac_0362</name>
</gene>
<dbReference type="SUPFAM" id="SSF53098">
    <property type="entry name" value="Ribonuclease H-like"/>
    <property type="match status" value="1"/>
</dbReference>
<dbReference type="InterPro" id="IPR036397">
    <property type="entry name" value="RNaseH_sf"/>
</dbReference>
<feature type="domain" description="Predicted 3'-5' exonuclease PolB-like" evidence="1">
    <location>
        <begin position="49"/>
        <end position="256"/>
    </location>
</feature>
<sequence>MSFWLVFDIETVPDAVAGRRWLGLAAEVDDRQVRRRMIERRREETGQASDFLKPGFHQVVAIAAALVDQYGVLRKINALGRVGDSEEQLIRDFFQVIHDLHPRLVGWNTSGFDLPTLIYRAIRHQIPAAGFYQVGEPYHGYRKRYDEESHLDLMDLLSGYGASSRLTLDEMAAVLGVPGKLEIDGGQVLELYEAGAIDAIRHYCLHDVLTTTLVFGAYAFHRGWWKPEQYREFQQSVRRFLRETDEDHWRPFREAWALAAGEAWG</sequence>
<keyword evidence="2" id="KW-0540">Nuclease</keyword>
<keyword evidence="2" id="KW-0269">Exonuclease</keyword>
<proteinExistence type="predicted"/>
<dbReference type="STRING" id="679936.Sulac_0362"/>
<dbReference type="Proteomes" id="UP000005439">
    <property type="component" value="Chromosome"/>
</dbReference>